<proteinExistence type="predicted"/>
<dbReference type="AlphaFoldDB" id="A0A9N8EWY7"/>
<organism evidence="2 3">
    <name type="scientific">Seminavis robusta</name>
    <dbReference type="NCBI Taxonomy" id="568900"/>
    <lineage>
        <taxon>Eukaryota</taxon>
        <taxon>Sar</taxon>
        <taxon>Stramenopiles</taxon>
        <taxon>Ochrophyta</taxon>
        <taxon>Bacillariophyta</taxon>
        <taxon>Bacillariophyceae</taxon>
        <taxon>Bacillariophycidae</taxon>
        <taxon>Naviculales</taxon>
        <taxon>Naviculaceae</taxon>
        <taxon>Seminavis</taxon>
    </lineage>
</organism>
<protein>
    <submittedName>
        <fullName evidence="2">Uncharacterized protein</fullName>
    </submittedName>
</protein>
<feature type="region of interest" description="Disordered" evidence="1">
    <location>
        <begin position="1"/>
        <end position="29"/>
    </location>
</feature>
<feature type="compositionally biased region" description="Low complexity" evidence="1">
    <location>
        <begin position="10"/>
        <end position="20"/>
    </location>
</feature>
<sequence>MAEEVETMMEEVGANGAGAPDNGGGEEHELLTREDVEAFVSKTMEEYKRSEEKVDGLWRIIVVIATTCNQSTSFMAPECIDYLLAS</sequence>
<evidence type="ECO:0000313" key="2">
    <source>
        <dbReference type="EMBL" id="CAB9527119.1"/>
    </source>
</evidence>
<comment type="caution">
    <text evidence="2">The sequence shown here is derived from an EMBL/GenBank/DDBJ whole genome shotgun (WGS) entry which is preliminary data.</text>
</comment>
<name>A0A9N8EWY7_9STRA</name>
<accession>A0A9N8EWY7</accession>
<evidence type="ECO:0000313" key="3">
    <source>
        <dbReference type="Proteomes" id="UP001153069"/>
    </source>
</evidence>
<dbReference type="EMBL" id="CAICTM010001942">
    <property type="protein sequence ID" value="CAB9527119.1"/>
    <property type="molecule type" value="Genomic_DNA"/>
</dbReference>
<keyword evidence="3" id="KW-1185">Reference proteome</keyword>
<reference evidence="2" key="1">
    <citation type="submission" date="2020-06" db="EMBL/GenBank/DDBJ databases">
        <authorList>
            <consortium name="Plant Systems Biology data submission"/>
        </authorList>
    </citation>
    <scope>NUCLEOTIDE SEQUENCE</scope>
    <source>
        <strain evidence="2">D6</strain>
    </source>
</reference>
<gene>
    <name evidence="2" type="ORF">SEMRO_1944_G306930.1</name>
</gene>
<evidence type="ECO:0000256" key="1">
    <source>
        <dbReference type="SAM" id="MobiDB-lite"/>
    </source>
</evidence>
<dbReference type="Proteomes" id="UP001153069">
    <property type="component" value="Unassembled WGS sequence"/>
</dbReference>